<evidence type="ECO:0000259" key="2">
    <source>
        <dbReference type="Pfam" id="PF00266"/>
    </source>
</evidence>
<organism evidence="3">
    <name type="scientific">Mariniphaga anaerophila</name>
    <dbReference type="NCBI Taxonomy" id="1484053"/>
    <lineage>
        <taxon>Bacteria</taxon>
        <taxon>Pseudomonadati</taxon>
        <taxon>Bacteroidota</taxon>
        <taxon>Bacteroidia</taxon>
        <taxon>Marinilabiliales</taxon>
        <taxon>Prolixibacteraceae</taxon>
        <taxon>Mariniphaga</taxon>
    </lineage>
</organism>
<keyword evidence="3" id="KW-0032">Aminotransferase</keyword>
<feature type="domain" description="Aminotransferase class V" evidence="2">
    <location>
        <begin position="33"/>
        <end position="442"/>
    </location>
</feature>
<dbReference type="AlphaFoldDB" id="A0A831LML6"/>
<evidence type="ECO:0000256" key="1">
    <source>
        <dbReference type="ARBA" id="ARBA00022898"/>
    </source>
</evidence>
<dbReference type="SUPFAM" id="SSF53383">
    <property type="entry name" value="PLP-dependent transferases"/>
    <property type="match status" value="1"/>
</dbReference>
<dbReference type="InterPro" id="IPR015424">
    <property type="entry name" value="PyrdxlP-dep_Trfase"/>
</dbReference>
<dbReference type="PANTHER" id="PTHR43586">
    <property type="entry name" value="CYSTEINE DESULFURASE"/>
    <property type="match status" value="1"/>
</dbReference>
<protein>
    <submittedName>
        <fullName evidence="3">Aminotransferase class V-fold PLP-dependent enzyme</fullName>
    </submittedName>
</protein>
<dbReference type="InterPro" id="IPR015421">
    <property type="entry name" value="PyrdxlP-dep_Trfase_major"/>
</dbReference>
<evidence type="ECO:0000313" key="3">
    <source>
        <dbReference type="EMBL" id="HDR50223.1"/>
    </source>
</evidence>
<accession>A0A831LML6</accession>
<dbReference type="Gene3D" id="3.40.640.10">
    <property type="entry name" value="Type I PLP-dependent aspartate aminotransferase-like (Major domain)"/>
    <property type="match status" value="1"/>
</dbReference>
<gene>
    <name evidence="3" type="ORF">ENN90_01185</name>
</gene>
<dbReference type="PANTHER" id="PTHR43586:SF8">
    <property type="entry name" value="CYSTEINE DESULFURASE 1, CHLOROPLASTIC"/>
    <property type="match status" value="1"/>
</dbReference>
<dbReference type="Pfam" id="PF00266">
    <property type="entry name" value="Aminotran_5"/>
    <property type="match status" value="1"/>
</dbReference>
<comment type="caution">
    <text evidence="3">The sequence shown here is derived from an EMBL/GenBank/DDBJ whole genome shotgun (WGS) entry which is preliminary data.</text>
</comment>
<dbReference type="InterPro" id="IPR015422">
    <property type="entry name" value="PyrdxlP-dep_Trfase_small"/>
</dbReference>
<dbReference type="Proteomes" id="UP000886047">
    <property type="component" value="Unassembled WGS sequence"/>
</dbReference>
<dbReference type="Gene3D" id="3.90.1150.10">
    <property type="entry name" value="Aspartate Aminotransferase, domain 1"/>
    <property type="match status" value="1"/>
</dbReference>
<keyword evidence="1" id="KW-0663">Pyridoxal phosphate</keyword>
<dbReference type="EMBL" id="DSDK01000073">
    <property type="protein sequence ID" value="HDR50223.1"/>
    <property type="molecule type" value="Genomic_DNA"/>
</dbReference>
<sequence length="492" mass="55981">MSNLENYFASFRKNIVGIDQEFESAYGKQKIVYGDWIASGRLYKPIEEKITSEIGPFVGNTHTETSETGLLMTLAYHRSHEIIKKHVNAGPNDIIITAGFGMTSVINKFQRILGLKYCGKLTYSKCLQERERPVVFITHMEHHSNQTSWYETSAEVVIVEPGEGMIVDTENLRKELEKYKDRPFKIGSFTACSNVTGVRTPYKELARIMHEYGGVCFIDFAASAPYDKIDMHPEDPLEKLDAIMFSPHKFLGGPGSSGVLIFDVSMYKNEVPDNPGGGTVDWTNPWGKYKYVDDIEAREDGGTPGFLQSIKAALAIRLKEQMGFENIRKREVELLKRAFKGLDEVPGLKILADNVRDRLGIISFYIDGIHYNLVVQILNDRYGIQTRGGCACAGTYGHFLLEVTYEQSQEITDKINHGDLSEKPGWVRWSLHPTMTNAEVDLMITALKDIVENIQEYQGDYIYDNRKNIFWHKNDTSRSELIETWFDLLSFL</sequence>
<keyword evidence="3" id="KW-0808">Transferase</keyword>
<reference evidence="3" key="1">
    <citation type="journal article" date="2020" name="mSystems">
        <title>Genome- and Community-Level Interaction Insights into Carbon Utilization and Element Cycling Functions of Hydrothermarchaeota in Hydrothermal Sediment.</title>
        <authorList>
            <person name="Zhou Z."/>
            <person name="Liu Y."/>
            <person name="Xu W."/>
            <person name="Pan J."/>
            <person name="Luo Z.H."/>
            <person name="Li M."/>
        </authorList>
    </citation>
    <scope>NUCLEOTIDE SEQUENCE [LARGE SCALE GENOMIC DNA]</scope>
    <source>
        <strain evidence="3">SpSt-1217</strain>
    </source>
</reference>
<proteinExistence type="predicted"/>
<name>A0A831LML6_9BACT</name>
<dbReference type="GO" id="GO:0008483">
    <property type="term" value="F:transaminase activity"/>
    <property type="evidence" value="ECO:0007669"/>
    <property type="project" value="UniProtKB-KW"/>
</dbReference>
<dbReference type="InterPro" id="IPR000192">
    <property type="entry name" value="Aminotrans_V_dom"/>
</dbReference>